<reference evidence="1" key="1">
    <citation type="submission" date="2020-02" db="EMBL/GenBank/DDBJ databases">
        <title>Genome sequencing of the panga catfish, Pangasius djambal.</title>
        <authorList>
            <person name="Wen M."/>
            <person name="Zahm M."/>
            <person name="Roques C."/>
            <person name="Cabau C."/>
            <person name="Klopp C."/>
            <person name="Donnadieu C."/>
            <person name="Jouanno E."/>
            <person name="Avarre J.-C."/>
            <person name="Campet M."/>
            <person name="Ha T."/>
            <person name="Dugue R."/>
            <person name="Lampietro C."/>
            <person name="Louis A."/>
            <person name="Herpin A."/>
            <person name="Echchiki A."/>
            <person name="Berthelot C."/>
            <person name="Parey E."/>
            <person name="Roest-Crollius H."/>
            <person name="Braasch I."/>
            <person name="Postlethwait J.H."/>
            <person name="Bobe J."/>
            <person name="Montfort J."/>
            <person name="Bouchez O."/>
            <person name="Begum T."/>
            <person name="Schartl M."/>
            <person name="Gustiano R."/>
            <person name="Guiguen Y."/>
        </authorList>
    </citation>
    <scope>NUCLEOTIDE SEQUENCE</scope>
    <source>
        <strain evidence="1">Pdj_M5554</strain>
    </source>
</reference>
<proteinExistence type="predicted"/>
<organism evidence="1 2">
    <name type="scientific">Pangasius djambal</name>
    <dbReference type="NCBI Taxonomy" id="1691987"/>
    <lineage>
        <taxon>Eukaryota</taxon>
        <taxon>Metazoa</taxon>
        <taxon>Chordata</taxon>
        <taxon>Craniata</taxon>
        <taxon>Vertebrata</taxon>
        <taxon>Euteleostomi</taxon>
        <taxon>Actinopterygii</taxon>
        <taxon>Neopterygii</taxon>
        <taxon>Teleostei</taxon>
        <taxon>Ostariophysi</taxon>
        <taxon>Siluriformes</taxon>
        <taxon>Pangasiidae</taxon>
        <taxon>Pangasius</taxon>
    </lineage>
</organism>
<name>A0ACC5Y9W3_9TELE</name>
<dbReference type="EMBL" id="CM040979">
    <property type="protein sequence ID" value="MCJ8732464.1"/>
    <property type="molecule type" value="Genomic_DNA"/>
</dbReference>
<sequence>MSLDRERKPEYPEETPKAQGNMQAPRTQSVGGNRTPNPGGAKKWLKIRKEDTANDNTMEAKQPDKRKKSPKICGTNYPLSISFIVVNEFCERFSYYGMKAVLTLYFIHYLHWSNNFSTAIYHAFSGLCYFTPVIGAIIADSWLGKFKTIIYLSIVYVIGHVVKSVGAIPDVGDSTVHIALSMFGLILIAFGTGGIKPCVAAFGGDQFEEEHTEERRKFFSIFYMSINAGSVLSTVITPILRGDVQCFGGDCYALAFGVPAALMIIALVVFIAGSGLYKKTPPEGNVLLNVCKCIGFAIRNRWRSSKKSPKRNHWLDWAEEKYSKGLIQEIKMVLRVLVLYIPLPMFWALFDQQGSRWTLQATRMNMDFGGGFIIKPDQMQMLNALLILVFVPIFDMGVYPLIGLCRINLTPLRKMASGMILAALAFCAATVVEVNVIKTVVEPPPPKECLLQVFNLVNGAAVSVEITGHNIFPDKIESYKDPVEYTRLPLEDVHKVLPVTVSQNGVPHQCELNVTENTAYSLILYSEGTIIKCKQAMDNIIKSEKGEAFLRFINTYSENMNITVGSVNFFAPSSYGISASLSVERGIYTQVICKSDTKTYQIDLGLLDFGATYTFILGMDAETLVLHKMEDVQANNVHIAWQIPQYVLITAGEVMFSITGLEFSYSQAPASMKSVLQAGWLLTVAFGNVIVLIVAEGAGLEQWTEFLLFAALLVAVSIIFSIMAYFYTYVDPDQLAKLAKDDDSMADLGERKREYGHD</sequence>
<protein>
    <submittedName>
        <fullName evidence="1">Uncharacterized protein</fullName>
    </submittedName>
</protein>
<evidence type="ECO:0000313" key="1">
    <source>
        <dbReference type="EMBL" id="MCJ8732464.1"/>
    </source>
</evidence>
<accession>A0ACC5Y9W3</accession>
<keyword evidence="2" id="KW-1185">Reference proteome</keyword>
<comment type="caution">
    <text evidence="1">The sequence shown here is derived from an EMBL/GenBank/DDBJ whole genome shotgun (WGS) entry which is preliminary data.</text>
</comment>
<gene>
    <name evidence="1" type="ORF">PDJAM_G00211670</name>
</gene>
<evidence type="ECO:0000313" key="2">
    <source>
        <dbReference type="Proteomes" id="UP000830395"/>
    </source>
</evidence>
<dbReference type="Proteomes" id="UP000830395">
    <property type="component" value="Chromosome 5"/>
</dbReference>